<dbReference type="AlphaFoldDB" id="A0ABD3M7A1"/>
<feature type="compositionally biased region" description="Low complexity" evidence="1">
    <location>
        <begin position="152"/>
        <end position="171"/>
    </location>
</feature>
<comment type="caution">
    <text evidence="3">The sequence shown here is derived from an EMBL/GenBank/DDBJ whole genome shotgun (WGS) entry which is preliminary data.</text>
</comment>
<reference evidence="3 4" key="1">
    <citation type="submission" date="2024-10" db="EMBL/GenBank/DDBJ databases">
        <title>Updated reference genomes for cyclostephanoid diatoms.</title>
        <authorList>
            <person name="Roberts W.R."/>
            <person name="Alverson A.J."/>
        </authorList>
    </citation>
    <scope>NUCLEOTIDE SEQUENCE [LARGE SCALE GENOMIC DNA]</scope>
    <source>
        <strain evidence="3 4">AJA232-27</strain>
    </source>
</reference>
<feature type="transmembrane region" description="Helical" evidence="2">
    <location>
        <begin position="629"/>
        <end position="645"/>
    </location>
</feature>
<keyword evidence="2" id="KW-1133">Transmembrane helix</keyword>
<dbReference type="EMBL" id="JALLBG020000196">
    <property type="protein sequence ID" value="KAL3759874.1"/>
    <property type="molecule type" value="Genomic_DNA"/>
</dbReference>
<evidence type="ECO:0000256" key="1">
    <source>
        <dbReference type="SAM" id="MobiDB-lite"/>
    </source>
</evidence>
<feature type="compositionally biased region" description="Low complexity" evidence="1">
    <location>
        <begin position="583"/>
        <end position="603"/>
    </location>
</feature>
<evidence type="ECO:0000313" key="3">
    <source>
        <dbReference type="EMBL" id="KAL3759874.1"/>
    </source>
</evidence>
<keyword evidence="4" id="KW-1185">Reference proteome</keyword>
<feature type="region of interest" description="Disordered" evidence="1">
    <location>
        <begin position="149"/>
        <end position="171"/>
    </location>
</feature>
<sequence length="646" mass="66591">MSASAPVAVVAVPVGVRGFSSAAVAAVGIPAASTTVMMSSLAAVLFASTTSANETTAATTTIVGMCTSDDECTATIRSRYPAQSTTGVGLCECYAASSVAPFDECEGFTQNCIVARCMNGCAGFEGYCLLDTENDGNNGTCELRQVTETAESNSPMISSGSSSTSPDSSNIATSAANETEVVGMCTSDKECSAVVRSQSPTVSQAGVELCECYARSIAFPFDECEGEVTDCMMAKCMDNCAGFEGYCQFPAESTDGTCALRNITSSAAANETAFGSCTSDEECTATVRSSSPTESNVGVELCECYSASSTSPFDECEGEVTDCMMARCMDNCAGFEGYCLLPAESSTDGTCALRQITETAESNSPTPSDSLTATSTTESIAPAANETVGMCTSDDECTAIVRSQYPTESNAGVELCECYAASSTNPFDECEGEEMDCMVAKCTDSCAGFEGYCLLSPDSADGTQTCVLRQVSTTSSPVSGSSATASPSPADISAAVDETVGTCTTDDECSAVVRSRMPSESNAGVDLCDCYAASSTAPFDECEGEGDETCAIAKCMNSCEGMEAYCLLSSESSDGMCSLRQATNPSTPVSDSSPTTSPPSANVTTTAVNKEVEVDSAQSGALATRSQRFMVSMWVILVIVFAVMFM</sequence>
<dbReference type="Proteomes" id="UP001530293">
    <property type="component" value="Unassembled WGS sequence"/>
</dbReference>
<keyword evidence="2" id="KW-0472">Membrane</keyword>
<accession>A0ABD3M7A1</accession>
<evidence type="ECO:0000256" key="2">
    <source>
        <dbReference type="SAM" id="Phobius"/>
    </source>
</evidence>
<protein>
    <submittedName>
        <fullName evidence="3">Uncharacterized protein</fullName>
    </submittedName>
</protein>
<evidence type="ECO:0000313" key="4">
    <source>
        <dbReference type="Proteomes" id="UP001530293"/>
    </source>
</evidence>
<keyword evidence="2" id="KW-0812">Transmembrane</keyword>
<feature type="region of interest" description="Disordered" evidence="1">
    <location>
        <begin position="358"/>
        <end position="379"/>
    </location>
</feature>
<name>A0ABD3M7A1_9STRA</name>
<proteinExistence type="predicted"/>
<gene>
    <name evidence="3" type="ORF">ACHAWU_007618</name>
</gene>
<feature type="region of interest" description="Disordered" evidence="1">
    <location>
        <begin position="578"/>
        <end position="603"/>
    </location>
</feature>
<organism evidence="3 4">
    <name type="scientific">Discostella pseudostelligera</name>
    <dbReference type="NCBI Taxonomy" id="259834"/>
    <lineage>
        <taxon>Eukaryota</taxon>
        <taxon>Sar</taxon>
        <taxon>Stramenopiles</taxon>
        <taxon>Ochrophyta</taxon>
        <taxon>Bacillariophyta</taxon>
        <taxon>Coscinodiscophyceae</taxon>
        <taxon>Thalassiosirophycidae</taxon>
        <taxon>Stephanodiscales</taxon>
        <taxon>Stephanodiscaceae</taxon>
        <taxon>Discostella</taxon>
    </lineage>
</organism>